<keyword evidence="10" id="KW-1185">Reference proteome</keyword>
<feature type="region of interest" description="Disordered" evidence="6">
    <location>
        <begin position="316"/>
        <end position="356"/>
    </location>
</feature>
<protein>
    <recommendedName>
        <fullName evidence="8">Rhodopsin domain-containing protein</fullName>
    </recommendedName>
</protein>
<dbReference type="PANTHER" id="PTHR33048">
    <property type="entry name" value="PTH11-LIKE INTEGRAL MEMBRANE PROTEIN (AFU_ORTHOLOGUE AFUA_5G11245)"/>
    <property type="match status" value="1"/>
</dbReference>
<feature type="compositionally biased region" description="Polar residues" evidence="6">
    <location>
        <begin position="316"/>
        <end position="332"/>
    </location>
</feature>
<dbReference type="RefSeq" id="XP_064664953.1">
    <property type="nucleotide sequence ID" value="XM_064813301.1"/>
</dbReference>
<dbReference type="GeneID" id="89937426"/>
<dbReference type="PANTHER" id="PTHR33048:SF47">
    <property type="entry name" value="INTEGRAL MEMBRANE PROTEIN-RELATED"/>
    <property type="match status" value="1"/>
</dbReference>
<comment type="caution">
    <text evidence="9">The sequence shown here is derived from an EMBL/GenBank/DDBJ whole genome shotgun (WGS) entry which is preliminary data.</text>
</comment>
<keyword evidence="2 7" id="KW-0812">Transmembrane</keyword>
<evidence type="ECO:0000259" key="8">
    <source>
        <dbReference type="Pfam" id="PF20684"/>
    </source>
</evidence>
<evidence type="ECO:0000256" key="3">
    <source>
        <dbReference type="ARBA" id="ARBA00022989"/>
    </source>
</evidence>
<proteinExistence type="inferred from homology"/>
<evidence type="ECO:0000256" key="5">
    <source>
        <dbReference type="ARBA" id="ARBA00038359"/>
    </source>
</evidence>
<comment type="similarity">
    <text evidence="5">Belongs to the SAT4 family.</text>
</comment>
<feature type="transmembrane region" description="Helical" evidence="7">
    <location>
        <begin position="266"/>
        <end position="287"/>
    </location>
</feature>
<evidence type="ECO:0000256" key="4">
    <source>
        <dbReference type="ARBA" id="ARBA00023136"/>
    </source>
</evidence>
<dbReference type="InterPro" id="IPR049326">
    <property type="entry name" value="Rhodopsin_dom_fungi"/>
</dbReference>
<dbReference type="EMBL" id="MU853375">
    <property type="protein sequence ID" value="KAK4107383.1"/>
    <property type="molecule type" value="Genomic_DNA"/>
</dbReference>
<feature type="transmembrane region" description="Helical" evidence="7">
    <location>
        <begin position="189"/>
        <end position="209"/>
    </location>
</feature>
<accession>A0AAN6T789</accession>
<organism evidence="9 10">
    <name type="scientific">Canariomyces notabilis</name>
    <dbReference type="NCBI Taxonomy" id="2074819"/>
    <lineage>
        <taxon>Eukaryota</taxon>
        <taxon>Fungi</taxon>
        <taxon>Dikarya</taxon>
        <taxon>Ascomycota</taxon>
        <taxon>Pezizomycotina</taxon>
        <taxon>Sordariomycetes</taxon>
        <taxon>Sordariomycetidae</taxon>
        <taxon>Sordariales</taxon>
        <taxon>Chaetomiaceae</taxon>
        <taxon>Canariomyces</taxon>
    </lineage>
</organism>
<feature type="transmembrane region" description="Helical" evidence="7">
    <location>
        <begin position="66"/>
        <end position="90"/>
    </location>
</feature>
<gene>
    <name evidence="9" type="ORF">N656DRAFT_763566</name>
</gene>
<evidence type="ECO:0000256" key="6">
    <source>
        <dbReference type="SAM" id="MobiDB-lite"/>
    </source>
</evidence>
<dbReference type="GO" id="GO:0016020">
    <property type="term" value="C:membrane"/>
    <property type="evidence" value="ECO:0007669"/>
    <property type="project" value="UniProtKB-SubCell"/>
</dbReference>
<dbReference type="Pfam" id="PF20684">
    <property type="entry name" value="Fung_rhodopsin"/>
    <property type="match status" value="1"/>
</dbReference>
<evidence type="ECO:0000256" key="1">
    <source>
        <dbReference type="ARBA" id="ARBA00004141"/>
    </source>
</evidence>
<evidence type="ECO:0000256" key="2">
    <source>
        <dbReference type="ARBA" id="ARBA00022692"/>
    </source>
</evidence>
<feature type="transmembrane region" description="Helical" evidence="7">
    <location>
        <begin position="143"/>
        <end position="169"/>
    </location>
</feature>
<feature type="domain" description="Rhodopsin" evidence="8">
    <location>
        <begin position="55"/>
        <end position="289"/>
    </location>
</feature>
<comment type="subcellular location">
    <subcellularLocation>
        <location evidence="1">Membrane</location>
        <topology evidence="1">Multi-pass membrane protein</topology>
    </subcellularLocation>
</comment>
<reference evidence="9" key="1">
    <citation type="journal article" date="2023" name="Mol. Phylogenet. Evol.">
        <title>Genome-scale phylogeny and comparative genomics of the fungal order Sordariales.</title>
        <authorList>
            <person name="Hensen N."/>
            <person name="Bonometti L."/>
            <person name="Westerberg I."/>
            <person name="Brannstrom I.O."/>
            <person name="Guillou S."/>
            <person name="Cros-Aarteil S."/>
            <person name="Calhoun S."/>
            <person name="Haridas S."/>
            <person name="Kuo A."/>
            <person name="Mondo S."/>
            <person name="Pangilinan J."/>
            <person name="Riley R."/>
            <person name="LaButti K."/>
            <person name="Andreopoulos B."/>
            <person name="Lipzen A."/>
            <person name="Chen C."/>
            <person name="Yan M."/>
            <person name="Daum C."/>
            <person name="Ng V."/>
            <person name="Clum A."/>
            <person name="Steindorff A."/>
            <person name="Ohm R.A."/>
            <person name="Martin F."/>
            <person name="Silar P."/>
            <person name="Natvig D.O."/>
            <person name="Lalanne C."/>
            <person name="Gautier V."/>
            <person name="Ament-Velasquez S.L."/>
            <person name="Kruys A."/>
            <person name="Hutchinson M.I."/>
            <person name="Powell A.J."/>
            <person name="Barry K."/>
            <person name="Miller A.N."/>
            <person name="Grigoriev I.V."/>
            <person name="Debuchy R."/>
            <person name="Gladieux P."/>
            <person name="Hiltunen Thoren M."/>
            <person name="Johannesson H."/>
        </authorList>
    </citation>
    <scope>NUCLEOTIDE SEQUENCE</scope>
    <source>
        <strain evidence="9">CBS 508.74</strain>
    </source>
</reference>
<feature type="transmembrane region" description="Helical" evidence="7">
    <location>
        <begin position="110"/>
        <end position="131"/>
    </location>
</feature>
<feature type="transmembrane region" description="Helical" evidence="7">
    <location>
        <begin position="23"/>
        <end position="45"/>
    </location>
</feature>
<keyword evidence="3 7" id="KW-1133">Transmembrane helix</keyword>
<keyword evidence="4 7" id="KW-0472">Membrane</keyword>
<evidence type="ECO:0000256" key="7">
    <source>
        <dbReference type="SAM" id="Phobius"/>
    </source>
</evidence>
<sequence>MSAPASQPPPPPPESWNEDRGPAFKAFAIAMTVVTVLSIVLRFWSRSLVAPHSHTRNQRRFWWDDWAALASVPFILTIFALAFACLPLGLGRHVWTLETEHLFTILKFIFIIYFIYDGALFLTKLSALLFFSRVFPAHANSAWFNIILYVTHGLNVAWFLGIVFGTVFMCNPIARNWIPMLEGTCGSTTGLWYGSAIPSVAIDLIILLLPLPKTWGLQTSLARKGGIVAIFLLGYCVVVVSLGRLITLVKSGKALDDDITYEGMPVIYWVAAESPILLLGICLPAMLPLGRHMASSYFSPLMSKASTLLSSRRSANRSGNFSSIPGNHSVQSGIAKKRSNHDADNGDTELGSVSSMDSQRGVLRVTPYHDAHTARVRVGDAGDSLGHAQVPNRSIRVENAVTVSRQGL</sequence>
<feature type="transmembrane region" description="Helical" evidence="7">
    <location>
        <begin position="221"/>
        <end position="246"/>
    </location>
</feature>
<evidence type="ECO:0000313" key="10">
    <source>
        <dbReference type="Proteomes" id="UP001302812"/>
    </source>
</evidence>
<dbReference type="Proteomes" id="UP001302812">
    <property type="component" value="Unassembled WGS sequence"/>
</dbReference>
<name>A0AAN6T789_9PEZI</name>
<reference evidence="9" key="2">
    <citation type="submission" date="2023-05" db="EMBL/GenBank/DDBJ databases">
        <authorList>
            <consortium name="Lawrence Berkeley National Laboratory"/>
            <person name="Steindorff A."/>
            <person name="Hensen N."/>
            <person name="Bonometti L."/>
            <person name="Westerberg I."/>
            <person name="Brannstrom I.O."/>
            <person name="Guillou S."/>
            <person name="Cros-Aarteil S."/>
            <person name="Calhoun S."/>
            <person name="Haridas S."/>
            <person name="Kuo A."/>
            <person name="Mondo S."/>
            <person name="Pangilinan J."/>
            <person name="Riley R."/>
            <person name="Labutti K."/>
            <person name="Andreopoulos B."/>
            <person name="Lipzen A."/>
            <person name="Chen C."/>
            <person name="Yanf M."/>
            <person name="Daum C."/>
            <person name="Ng V."/>
            <person name="Clum A."/>
            <person name="Ohm R."/>
            <person name="Martin F."/>
            <person name="Silar P."/>
            <person name="Natvig D."/>
            <person name="Lalanne C."/>
            <person name="Gautier V."/>
            <person name="Ament-Velasquez S.L."/>
            <person name="Kruys A."/>
            <person name="Hutchinson M.I."/>
            <person name="Powell A.J."/>
            <person name="Barry K."/>
            <person name="Miller A.N."/>
            <person name="Grigoriev I.V."/>
            <person name="Debuchy R."/>
            <person name="Gladieux P."/>
            <person name="Thoren M.H."/>
            <person name="Johannesson H."/>
        </authorList>
    </citation>
    <scope>NUCLEOTIDE SEQUENCE</scope>
    <source>
        <strain evidence="9">CBS 508.74</strain>
    </source>
</reference>
<dbReference type="AlphaFoldDB" id="A0AAN6T789"/>
<dbReference type="InterPro" id="IPR052337">
    <property type="entry name" value="SAT4-like"/>
</dbReference>
<evidence type="ECO:0000313" key="9">
    <source>
        <dbReference type="EMBL" id="KAK4107383.1"/>
    </source>
</evidence>